<dbReference type="InterPro" id="IPR027417">
    <property type="entry name" value="P-loop_NTPase"/>
</dbReference>
<dbReference type="EMBL" id="FZNN01000001">
    <property type="protein sequence ID" value="SNR24560.1"/>
    <property type="molecule type" value="Genomic_DNA"/>
</dbReference>
<dbReference type="Pfam" id="PF00005">
    <property type="entry name" value="ABC_tran"/>
    <property type="match status" value="1"/>
</dbReference>
<evidence type="ECO:0000256" key="1">
    <source>
        <dbReference type="ARBA" id="ARBA00022448"/>
    </source>
</evidence>
<evidence type="ECO:0000256" key="2">
    <source>
        <dbReference type="ARBA" id="ARBA00022741"/>
    </source>
</evidence>
<dbReference type="InterPro" id="IPR017871">
    <property type="entry name" value="ABC_transporter-like_CS"/>
</dbReference>
<feature type="domain" description="ABC transporter" evidence="4">
    <location>
        <begin position="5"/>
        <end position="235"/>
    </location>
</feature>
<dbReference type="OrthoDB" id="9802264at2"/>
<dbReference type="InterPro" id="IPR003439">
    <property type="entry name" value="ABC_transporter-like_ATP-bd"/>
</dbReference>
<keyword evidence="6" id="KW-1185">Reference proteome</keyword>
<keyword evidence="1" id="KW-0813">Transport</keyword>
<evidence type="ECO:0000313" key="6">
    <source>
        <dbReference type="Proteomes" id="UP000198417"/>
    </source>
</evidence>
<dbReference type="GO" id="GO:0016887">
    <property type="term" value="F:ATP hydrolysis activity"/>
    <property type="evidence" value="ECO:0007669"/>
    <property type="project" value="InterPro"/>
</dbReference>
<proteinExistence type="predicted"/>
<dbReference type="Gene3D" id="3.40.50.300">
    <property type="entry name" value="P-loop containing nucleotide triphosphate hydrolases"/>
    <property type="match status" value="1"/>
</dbReference>
<dbReference type="GO" id="GO:0022857">
    <property type="term" value="F:transmembrane transporter activity"/>
    <property type="evidence" value="ECO:0007669"/>
    <property type="project" value="InterPro"/>
</dbReference>
<dbReference type="PANTHER" id="PTHR42781">
    <property type="entry name" value="SPERMIDINE/PUTRESCINE IMPORT ATP-BINDING PROTEIN POTA"/>
    <property type="match status" value="1"/>
</dbReference>
<name>A0A238UQY0_9RHOB</name>
<sequence>MTAPIDINGLTKRYGDAMALAGVDLGIDAGEYCVLLGPSGCGKTTLLNIIGGFADPSGGTLRIGGRDMVGVPAAQRPTTTVFQDYALFPHMSLLDNVGFGLRMRGVGRSKRHAKAEEMLDLVGLAGAGRKRPAALSGGQRQRVALARALAVDPDVLLLDEPLGALDLNLRRAMQDELKDIQRRVGATFVHVTHDQEEAMAIADRIVVMNAGRIEDQGPPERVYRRPATRFVAAFLGEMNFIPATVQAGRAVTAFGPLGPKTDLRDGSRVAVCARPEHLFPGAGETLGKATVRESVFQGSSRRVTVTPEAAPDTTLRAQLPVGMDAMVNDVLTLALDSGHVTLLEDA</sequence>
<accession>A0A238UQY0</accession>
<dbReference type="FunFam" id="3.40.50.300:FF:000425">
    <property type="entry name" value="Probable ABC transporter, ATP-binding subunit"/>
    <property type="match status" value="1"/>
</dbReference>
<evidence type="ECO:0000256" key="3">
    <source>
        <dbReference type="ARBA" id="ARBA00022840"/>
    </source>
</evidence>
<dbReference type="PANTHER" id="PTHR42781:SF4">
    <property type="entry name" value="SPERMIDINE_PUTRESCINE IMPORT ATP-BINDING PROTEIN POTA"/>
    <property type="match status" value="1"/>
</dbReference>
<dbReference type="Pfam" id="PF08402">
    <property type="entry name" value="TOBE_2"/>
    <property type="match status" value="1"/>
</dbReference>
<dbReference type="GO" id="GO:0015697">
    <property type="term" value="P:quaternary ammonium group transport"/>
    <property type="evidence" value="ECO:0007669"/>
    <property type="project" value="UniProtKB-ARBA"/>
</dbReference>
<dbReference type="InterPro" id="IPR003593">
    <property type="entry name" value="AAA+_ATPase"/>
</dbReference>
<dbReference type="SMART" id="SM00382">
    <property type="entry name" value="AAA"/>
    <property type="match status" value="1"/>
</dbReference>
<protein>
    <submittedName>
        <fullName evidence="5">Spermidine/putrescine transport system ATP-binding protein</fullName>
    </submittedName>
</protein>
<dbReference type="InterPro" id="IPR008995">
    <property type="entry name" value="Mo/tungstate-bd_C_term_dom"/>
</dbReference>
<dbReference type="Gene3D" id="2.40.50.100">
    <property type="match status" value="1"/>
</dbReference>
<gene>
    <name evidence="5" type="ORF">SAMN06265370_10118</name>
</gene>
<dbReference type="GO" id="GO:0005524">
    <property type="term" value="F:ATP binding"/>
    <property type="evidence" value="ECO:0007669"/>
    <property type="project" value="UniProtKB-KW"/>
</dbReference>
<dbReference type="RefSeq" id="WP_089268487.1">
    <property type="nucleotide sequence ID" value="NZ_FZNN01000001.1"/>
</dbReference>
<reference evidence="5 6" key="1">
    <citation type="submission" date="2017-06" db="EMBL/GenBank/DDBJ databases">
        <authorList>
            <person name="Kim H.J."/>
            <person name="Triplett B.A."/>
        </authorList>
    </citation>
    <scope>NUCLEOTIDE SEQUENCE [LARGE SCALE GENOMIC DNA]</scope>
    <source>
        <strain evidence="5 6">DSM 29052</strain>
    </source>
</reference>
<dbReference type="InterPro" id="IPR050093">
    <property type="entry name" value="ABC_SmlMolc_Importer"/>
</dbReference>
<dbReference type="PROSITE" id="PS00211">
    <property type="entry name" value="ABC_TRANSPORTER_1"/>
    <property type="match status" value="1"/>
</dbReference>
<evidence type="ECO:0000259" key="4">
    <source>
        <dbReference type="PROSITE" id="PS50893"/>
    </source>
</evidence>
<dbReference type="GO" id="GO:0043190">
    <property type="term" value="C:ATP-binding cassette (ABC) transporter complex"/>
    <property type="evidence" value="ECO:0007669"/>
    <property type="project" value="InterPro"/>
</dbReference>
<keyword evidence="2" id="KW-0547">Nucleotide-binding</keyword>
<keyword evidence="3 5" id="KW-0067">ATP-binding</keyword>
<dbReference type="PROSITE" id="PS50893">
    <property type="entry name" value="ABC_TRANSPORTER_2"/>
    <property type="match status" value="1"/>
</dbReference>
<evidence type="ECO:0000313" key="5">
    <source>
        <dbReference type="EMBL" id="SNR24560.1"/>
    </source>
</evidence>
<dbReference type="SUPFAM" id="SSF52540">
    <property type="entry name" value="P-loop containing nucleoside triphosphate hydrolases"/>
    <property type="match status" value="1"/>
</dbReference>
<dbReference type="AlphaFoldDB" id="A0A238UQY0"/>
<dbReference type="InterPro" id="IPR013611">
    <property type="entry name" value="Transp-assoc_OB_typ2"/>
</dbReference>
<dbReference type="Proteomes" id="UP000198417">
    <property type="component" value="Unassembled WGS sequence"/>
</dbReference>
<organism evidence="5 6">
    <name type="scientific">Puniceibacterium sediminis</name>
    <dbReference type="NCBI Taxonomy" id="1608407"/>
    <lineage>
        <taxon>Bacteria</taxon>
        <taxon>Pseudomonadati</taxon>
        <taxon>Pseudomonadota</taxon>
        <taxon>Alphaproteobacteria</taxon>
        <taxon>Rhodobacterales</taxon>
        <taxon>Paracoccaceae</taxon>
        <taxon>Puniceibacterium</taxon>
    </lineage>
</organism>
<dbReference type="SUPFAM" id="SSF50331">
    <property type="entry name" value="MOP-like"/>
    <property type="match status" value="1"/>
</dbReference>